<dbReference type="EMBL" id="JAVRHO010000012">
    <property type="protein sequence ID" value="MDT0646986.1"/>
    <property type="molecule type" value="Genomic_DNA"/>
</dbReference>
<organism evidence="2 3">
    <name type="scientific">Autumnicola lenta</name>
    <dbReference type="NCBI Taxonomy" id="3075593"/>
    <lineage>
        <taxon>Bacteria</taxon>
        <taxon>Pseudomonadati</taxon>
        <taxon>Bacteroidota</taxon>
        <taxon>Flavobacteriia</taxon>
        <taxon>Flavobacteriales</taxon>
        <taxon>Flavobacteriaceae</taxon>
        <taxon>Autumnicola</taxon>
    </lineage>
</organism>
<evidence type="ECO:0000313" key="3">
    <source>
        <dbReference type="Proteomes" id="UP001245285"/>
    </source>
</evidence>
<name>A0ABU3CKW6_9FLAO</name>
<feature type="domain" description="Lipocalin-like" evidence="1">
    <location>
        <begin position="46"/>
        <end position="156"/>
    </location>
</feature>
<dbReference type="Pfam" id="PF13648">
    <property type="entry name" value="Lipocalin_4"/>
    <property type="match status" value="1"/>
</dbReference>
<dbReference type="PROSITE" id="PS51257">
    <property type="entry name" value="PROKAR_LIPOPROTEIN"/>
    <property type="match status" value="1"/>
</dbReference>
<dbReference type="InterPro" id="IPR024311">
    <property type="entry name" value="Lipocalin-like"/>
</dbReference>
<sequence length="190" mass="20793">MKLKQATQPFILIVLLSILTGCSKSDTPMDSEKNIASNVVITPSNLYGEWGISKLITDTPVDLNGDGSLNTNILLETNCFKSMAITFKSNSKFTTTNSQMNFEAGTDSDAFACLEDRKDRGSWQIEGNKLTLNISIDGEIYSQTKTISLNDGKFEFDVSRMESAAYVNDPGTTDASGITIISIEYEKKAD</sequence>
<reference evidence="2 3" key="1">
    <citation type="submission" date="2023-09" db="EMBL/GenBank/DDBJ databases">
        <authorList>
            <person name="Rey-Velasco X."/>
        </authorList>
    </citation>
    <scope>NUCLEOTIDE SEQUENCE [LARGE SCALE GENOMIC DNA]</scope>
    <source>
        <strain evidence="2 3">F260</strain>
    </source>
</reference>
<accession>A0ABU3CKW6</accession>
<keyword evidence="3" id="KW-1185">Reference proteome</keyword>
<dbReference type="RefSeq" id="WP_311495147.1">
    <property type="nucleotide sequence ID" value="NZ_JAVRHO010000012.1"/>
</dbReference>
<evidence type="ECO:0000259" key="1">
    <source>
        <dbReference type="Pfam" id="PF13648"/>
    </source>
</evidence>
<dbReference type="Proteomes" id="UP001245285">
    <property type="component" value="Unassembled WGS sequence"/>
</dbReference>
<gene>
    <name evidence="2" type="ORF">RM545_09810</name>
</gene>
<protein>
    <submittedName>
        <fullName evidence="2">Lipocalin family protein</fullName>
    </submittedName>
</protein>
<evidence type="ECO:0000313" key="2">
    <source>
        <dbReference type="EMBL" id="MDT0646986.1"/>
    </source>
</evidence>
<comment type="caution">
    <text evidence="2">The sequence shown here is derived from an EMBL/GenBank/DDBJ whole genome shotgun (WGS) entry which is preliminary data.</text>
</comment>
<proteinExistence type="predicted"/>